<feature type="compositionally biased region" description="Basic and acidic residues" evidence="1">
    <location>
        <begin position="95"/>
        <end position="111"/>
    </location>
</feature>
<gene>
    <name evidence="4" type="ORF">LVJ94_25280</name>
</gene>
<evidence type="ECO:0000256" key="1">
    <source>
        <dbReference type="SAM" id="MobiDB-lite"/>
    </source>
</evidence>
<evidence type="ECO:0000313" key="4">
    <source>
        <dbReference type="EMBL" id="WXB10526.1"/>
    </source>
</evidence>
<dbReference type="Proteomes" id="UP001374803">
    <property type="component" value="Chromosome"/>
</dbReference>
<keyword evidence="2" id="KW-0472">Membrane</keyword>
<keyword evidence="5" id="KW-1185">Reference proteome</keyword>
<sequence>MKWLFLTWLALVVSSPAVARAEDTVTTEVRSRQYYAEGTQHFQGGRYLEAGAAFTAGYELSHKPGFLWNMAECARLVGQGDRALDLYRRYVKEAPEGSQRGDAEKHIRELEPPPAPAPKAVAIEVKPQRERDVFRPLPADKKEDSPITHRWWFWTGAAAVVAGAVVTGVVIATSGGKDSSGPSGATVDWRTR</sequence>
<evidence type="ECO:0000256" key="2">
    <source>
        <dbReference type="SAM" id="Phobius"/>
    </source>
</evidence>
<evidence type="ECO:0000256" key="3">
    <source>
        <dbReference type="SAM" id="SignalP"/>
    </source>
</evidence>
<dbReference type="InterPro" id="IPR011990">
    <property type="entry name" value="TPR-like_helical_dom_sf"/>
</dbReference>
<name>A0ABZ2LMW4_9BACT</name>
<evidence type="ECO:0008006" key="6">
    <source>
        <dbReference type="Google" id="ProtNLM"/>
    </source>
</evidence>
<feature type="signal peptide" evidence="3">
    <location>
        <begin position="1"/>
        <end position="19"/>
    </location>
</feature>
<proteinExistence type="predicted"/>
<feature type="region of interest" description="Disordered" evidence="1">
    <location>
        <begin position="95"/>
        <end position="117"/>
    </location>
</feature>
<evidence type="ECO:0000313" key="5">
    <source>
        <dbReference type="Proteomes" id="UP001374803"/>
    </source>
</evidence>
<protein>
    <recommendedName>
        <fullName evidence="6">Tetratricopeptide repeat protein</fullName>
    </recommendedName>
</protein>
<keyword evidence="2" id="KW-0812">Transmembrane</keyword>
<dbReference type="EMBL" id="CP089983">
    <property type="protein sequence ID" value="WXB10526.1"/>
    <property type="molecule type" value="Genomic_DNA"/>
</dbReference>
<dbReference type="SUPFAM" id="SSF48452">
    <property type="entry name" value="TPR-like"/>
    <property type="match status" value="1"/>
</dbReference>
<keyword evidence="2" id="KW-1133">Transmembrane helix</keyword>
<feature type="chain" id="PRO_5047117786" description="Tetratricopeptide repeat protein" evidence="3">
    <location>
        <begin position="20"/>
        <end position="192"/>
    </location>
</feature>
<feature type="transmembrane region" description="Helical" evidence="2">
    <location>
        <begin position="151"/>
        <end position="172"/>
    </location>
</feature>
<reference evidence="4" key="1">
    <citation type="submission" date="2021-12" db="EMBL/GenBank/DDBJ databases">
        <title>Discovery of the Pendulisporaceae a myxobacterial family with distinct sporulation behavior and unique specialized metabolism.</title>
        <authorList>
            <person name="Garcia R."/>
            <person name="Popoff A."/>
            <person name="Bader C.D."/>
            <person name="Loehr J."/>
            <person name="Walesch S."/>
            <person name="Walt C."/>
            <person name="Boldt J."/>
            <person name="Bunk B."/>
            <person name="Haeckl F.J.F.P.J."/>
            <person name="Gunesch A.P."/>
            <person name="Birkelbach J."/>
            <person name="Nuebel U."/>
            <person name="Pietschmann T."/>
            <person name="Bach T."/>
            <person name="Mueller R."/>
        </authorList>
    </citation>
    <scope>NUCLEOTIDE SEQUENCE</scope>
    <source>
        <strain evidence="4">MSr11367</strain>
    </source>
</reference>
<dbReference type="Gene3D" id="1.25.40.10">
    <property type="entry name" value="Tetratricopeptide repeat domain"/>
    <property type="match status" value="1"/>
</dbReference>
<keyword evidence="3" id="KW-0732">Signal</keyword>
<accession>A0ABZ2LMW4</accession>
<feature type="region of interest" description="Disordered" evidence="1">
    <location>
        <begin position="173"/>
        <end position="192"/>
    </location>
</feature>
<organism evidence="4 5">
    <name type="scientific">Pendulispora rubella</name>
    <dbReference type="NCBI Taxonomy" id="2741070"/>
    <lineage>
        <taxon>Bacteria</taxon>
        <taxon>Pseudomonadati</taxon>
        <taxon>Myxococcota</taxon>
        <taxon>Myxococcia</taxon>
        <taxon>Myxococcales</taxon>
        <taxon>Sorangiineae</taxon>
        <taxon>Pendulisporaceae</taxon>
        <taxon>Pendulispora</taxon>
    </lineage>
</organism>
<dbReference type="RefSeq" id="WP_394840201.1">
    <property type="nucleotide sequence ID" value="NZ_CP089929.1"/>
</dbReference>